<accession>A0A935N1S8</accession>
<dbReference type="AlphaFoldDB" id="A0A935N1S8"/>
<dbReference type="SUPFAM" id="SSF117782">
    <property type="entry name" value="YbjQ-like"/>
    <property type="match status" value="1"/>
</dbReference>
<evidence type="ECO:0000313" key="3">
    <source>
        <dbReference type="EMBL" id="MBK7414125.1"/>
    </source>
</evidence>
<evidence type="ECO:0000259" key="2">
    <source>
        <dbReference type="Pfam" id="PF17820"/>
    </source>
</evidence>
<dbReference type="InterPro" id="IPR002765">
    <property type="entry name" value="UPF0145_YbjQ-like"/>
</dbReference>
<comment type="caution">
    <text evidence="3">The sequence shown here is derived from an EMBL/GenBank/DDBJ whole genome shotgun (WGS) entry which is preliminary data.</text>
</comment>
<dbReference type="Gene3D" id="3.30.110.70">
    <property type="entry name" value="Hypothetical protein apc22750. Chain B"/>
    <property type="match status" value="1"/>
</dbReference>
<dbReference type="InterPro" id="IPR041489">
    <property type="entry name" value="PDZ_6"/>
</dbReference>
<dbReference type="InterPro" id="IPR036034">
    <property type="entry name" value="PDZ_sf"/>
</dbReference>
<reference evidence="3 4" key="1">
    <citation type="submission" date="2020-10" db="EMBL/GenBank/DDBJ databases">
        <title>Connecting structure to function with the recovery of over 1000 high-quality activated sludge metagenome-assembled genomes encoding full-length rRNA genes using long-read sequencing.</title>
        <authorList>
            <person name="Singleton C.M."/>
            <person name="Petriglieri F."/>
            <person name="Kristensen J.M."/>
            <person name="Kirkegaard R.H."/>
            <person name="Michaelsen T.Y."/>
            <person name="Andersen M.H."/>
            <person name="Karst S.M."/>
            <person name="Dueholm M.S."/>
            <person name="Nielsen P.H."/>
            <person name="Albertsen M."/>
        </authorList>
    </citation>
    <scope>NUCLEOTIDE SEQUENCE [LARGE SCALE GENOMIC DNA]</scope>
    <source>
        <strain evidence="3">EsbW_18-Q3-R4-48_BATAC.463</strain>
    </source>
</reference>
<name>A0A935N1S8_9RHOO</name>
<proteinExistence type="inferred from homology"/>
<protein>
    <submittedName>
        <fullName evidence="3">Heavy metal-binding domain-containing protein</fullName>
    </submittedName>
</protein>
<dbReference type="Proteomes" id="UP000739411">
    <property type="component" value="Unassembled WGS sequence"/>
</dbReference>
<gene>
    <name evidence="3" type="ORF">IPJ38_02395</name>
</gene>
<dbReference type="Gene3D" id="2.30.42.10">
    <property type="match status" value="1"/>
</dbReference>
<comment type="similarity">
    <text evidence="1">Belongs to the UPF0145 family.</text>
</comment>
<evidence type="ECO:0000256" key="1">
    <source>
        <dbReference type="ARBA" id="ARBA00010751"/>
    </source>
</evidence>
<dbReference type="Pfam" id="PF01906">
    <property type="entry name" value="YbjQ_1"/>
    <property type="match status" value="1"/>
</dbReference>
<dbReference type="SUPFAM" id="SSF50156">
    <property type="entry name" value="PDZ domain-like"/>
    <property type="match status" value="1"/>
</dbReference>
<feature type="domain" description="PDZ" evidence="2">
    <location>
        <begin position="7"/>
        <end position="58"/>
    </location>
</feature>
<sequence length="213" mass="22880">MPSLLKITHIYEGSQAAELELIVGDLIVSVGDRFIHTSDDLDRALSTGEHNAKLKIYRNCEVITVFITASRLGVECALDSVLPELYEQILVFDCAANTPIVVSSNIILASTHDIPGRRIASVVDLITVEDSFLIEGSAIARRFFPTTAGSSTKMEQCVGNIKERLKYKAARLGADAVVGVSINSSGVNTHNNVGVFVVYGVGTAVKLCNEAEL</sequence>
<evidence type="ECO:0000313" key="4">
    <source>
        <dbReference type="Proteomes" id="UP000739411"/>
    </source>
</evidence>
<organism evidence="3 4">
    <name type="scientific">Candidatus Dechloromonas phosphorivorans</name>
    <dbReference type="NCBI Taxonomy" id="2899244"/>
    <lineage>
        <taxon>Bacteria</taxon>
        <taxon>Pseudomonadati</taxon>
        <taxon>Pseudomonadota</taxon>
        <taxon>Betaproteobacteria</taxon>
        <taxon>Rhodocyclales</taxon>
        <taxon>Azonexaceae</taxon>
        <taxon>Dechloromonas</taxon>
    </lineage>
</organism>
<dbReference type="EMBL" id="JADJMS010000006">
    <property type="protein sequence ID" value="MBK7414125.1"/>
    <property type="molecule type" value="Genomic_DNA"/>
</dbReference>
<dbReference type="InterPro" id="IPR035439">
    <property type="entry name" value="UPF0145_dom_sf"/>
</dbReference>
<dbReference type="Pfam" id="PF17820">
    <property type="entry name" value="PDZ_6"/>
    <property type="match status" value="1"/>
</dbReference>